<evidence type="ECO:0000313" key="5">
    <source>
        <dbReference type="EMBL" id="MEB3104043.1"/>
    </source>
</evidence>
<keyword evidence="6" id="KW-1185">Reference proteome</keyword>
<comment type="caution">
    <text evidence="5">The sequence shown here is derived from an EMBL/GenBank/DDBJ whole genome shotgun (WGS) entry which is preliminary data.</text>
</comment>
<dbReference type="PROSITE" id="PS50893">
    <property type="entry name" value="ABC_TRANSPORTER_2"/>
    <property type="match status" value="1"/>
</dbReference>
<dbReference type="Pfam" id="PF00005">
    <property type="entry name" value="ABC_tran"/>
    <property type="match status" value="1"/>
</dbReference>
<dbReference type="InterPro" id="IPR051120">
    <property type="entry name" value="ABC_AA/LPS_Transport"/>
</dbReference>
<protein>
    <submittedName>
        <fullName evidence="5">ABC transporter ATP-binding protein</fullName>
    </submittedName>
</protein>
<proteinExistence type="predicted"/>
<keyword evidence="1" id="KW-0813">Transport</keyword>
<keyword evidence="3 5" id="KW-0067">ATP-binding</keyword>
<dbReference type="Gene3D" id="3.40.50.300">
    <property type="entry name" value="P-loop containing nucleotide triphosphate hydrolases"/>
    <property type="match status" value="1"/>
</dbReference>
<dbReference type="InterPro" id="IPR017871">
    <property type="entry name" value="ABC_transporter-like_CS"/>
</dbReference>
<gene>
    <name evidence="5" type="ORF">VF724_20740</name>
</gene>
<dbReference type="InterPro" id="IPR003439">
    <property type="entry name" value="ABC_transporter-like_ATP-bd"/>
</dbReference>
<accession>A0ABU5ZP65</accession>
<dbReference type="InterPro" id="IPR003593">
    <property type="entry name" value="AAA+_ATPase"/>
</dbReference>
<feature type="domain" description="ABC transporter" evidence="4">
    <location>
        <begin position="4"/>
        <end position="245"/>
    </location>
</feature>
<reference evidence="5" key="1">
    <citation type="submission" date="2023-12" db="EMBL/GenBank/DDBJ databases">
        <title>Fervidustalea candida gen. nov., sp. nov., a novel member of the family Paenibacillaceae isolated from a geothermal area.</title>
        <authorList>
            <person name="Li W.-J."/>
            <person name="Jiao J.-Y."/>
            <person name="Chen Y."/>
        </authorList>
    </citation>
    <scope>NUCLEOTIDE SEQUENCE</scope>
    <source>
        <strain evidence="5">SYSU GA230002</strain>
    </source>
</reference>
<evidence type="ECO:0000256" key="3">
    <source>
        <dbReference type="ARBA" id="ARBA00022840"/>
    </source>
</evidence>
<evidence type="ECO:0000259" key="4">
    <source>
        <dbReference type="PROSITE" id="PS50893"/>
    </source>
</evidence>
<organism evidence="5 6">
    <name type="scientific">Ferviditalea candida</name>
    <dbReference type="NCBI Taxonomy" id="3108399"/>
    <lineage>
        <taxon>Bacteria</taxon>
        <taxon>Bacillati</taxon>
        <taxon>Bacillota</taxon>
        <taxon>Bacilli</taxon>
        <taxon>Bacillales</taxon>
        <taxon>Paenibacillaceae</taxon>
        <taxon>Ferviditalea</taxon>
    </lineage>
</organism>
<dbReference type="GO" id="GO:0005524">
    <property type="term" value="F:ATP binding"/>
    <property type="evidence" value="ECO:0007669"/>
    <property type="project" value="UniProtKB-KW"/>
</dbReference>
<sequence length="252" mass="28138">MSLLQVQGIYKSYGSLPVLQNVSLEVQPQERHVIIGPNGAGKTTLFNAITGVIPIDAGSIVMEGKNIGQSPAHVRVASGMARTFQKNNLFENLTLEENLELSVLSNKSYRYQIMKSAKKYSEIYEGTKQLLDDWDLWDRRKRLVKELSYGEQRLLELLLALALKPRLLMLDEPTSGMSPAETRRTIELIQSLPKSIALLVVEHDMEVVFSIAERITVLHHGEVFLSGKPEEIRGHEKVTEIYFGGGAKHAGA</sequence>
<evidence type="ECO:0000313" key="6">
    <source>
        <dbReference type="Proteomes" id="UP001310386"/>
    </source>
</evidence>
<dbReference type="SMART" id="SM00382">
    <property type="entry name" value="AAA"/>
    <property type="match status" value="1"/>
</dbReference>
<evidence type="ECO:0000256" key="1">
    <source>
        <dbReference type="ARBA" id="ARBA00022448"/>
    </source>
</evidence>
<dbReference type="Proteomes" id="UP001310386">
    <property type="component" value="Unassembled WGS sequence"/>
</dbReference>
<keyword evidence="2" id="KW-0547">Nucleotide-binding</keyword>
<dbReference type="PROSITE" id="PS00211">
    <property type="entry name" value="ABC_TRANSPORTER_1"/>
    <property type="match status" value="1"/>
</dbReference>
<dbReference type="SUPFAM" id="SSF52540">
    <property type="entry name" value="P-loop containing nucleoside triphosphate hydrolases"/>
    <property type="match status" value="1"/>
</dbReference>
<dbReference type="InterPro" id="IPR027417">
    <property type="entry name" value="P-loop_NTPase"/>
</dbReference>
<evidence type="ECO:0000256" key="2">
    <source>
        <dbReference type="ARBA" id="ARBA00022741"/>
    </source>
</evidence>
<dbReference type="RefSeq" id="WP_371756170.1">
    <property type="nucleotide sequence ID" value="NZ_JAYJLD010000071.1"/>
</dbReference>
<dbReference type="CDD" id="cd03219">
    <property type="entry name" value="ABC_Mj1267_LivG_branched"/>
    <property type="match status" value="1"/>
</dbReference>
<dbReference type="EMBL" id="JAYJLD010000071">
    <property type="protein sequence ID" value="MEB3104043.1"/>
    <property type="molecule type" value="Genomic_DNA"/>
</dbReference>
<dbReference type="PANTHER" id="PTHR45772">
    <property type="entry name" value="CONSERVED COMPONENT OF ABC TRANSPORTER FOR NATURAL AMINO ACIDS-RELATED"/>
    <property type="match status" value="1"/>
</dbReference>
<name>A0ABU5ZP65_9BACL</name>